<sequence>MNKIIHRILDRYYADKLIKEIIDSFRCIYYLDFKTEESENRICLYVKKPKYKNTEYEKVIHFRIEEAIIHLIRIDDTRRVVRERIEKYLDKE</sequence>
<organism evidence="1">
    <name type="scientific">Myoviridae sp. ctSGm32</name>
    <dbReference type="NCBI Taxonomy" id="2826653"/>
    <lineage>
        <taxon>Viruses</taxon>
        <taxon>Duplodnaviria</taxon>
        <taxon>Heunggongvirae</taxon>
        <taxon>Uroviricota</taxon>
        <taxon>Caudoviricetes</taxon>
    </lineage>
</organism>
<protein>
    <submittedName>
        <fullName evidence="1">Uncharacterized protein</fullName>
    </submittedName>
</protein>
<reference evidence="1" key="1">
    <citation type="journal article" date="2021" name="Proc. Natl. Acad. Sci. U.S.A.">
        <title>A Catalog of Tens of Thousands of Viruses from Human Metagenomes Reveals Hidden Associations with Chronic Diseases.</title>
        <authorList>
            <person name="Tisza M.J."/>
            <person name="Buck C.B."/>
        </authorList>
    </citation>
    <scope>NUCLEOTIDE SEQUENCE</scope>
    <source>
        <strain evidence="1">CtSGm32</strain>
    </source>
</reference>
<proteinExistence type="predicted"/>
<name>A0A8S5NMR0_9CAUD</name>
<accession>A0A8S5NMR0</accession>
<dbReference type="EMBL" id="BK015207">
    <property type="protein sequence ID" value="DAD95993.1"/>
    <property type="molecule type" value="Genomic_DNA"/>
</dbReference>
<evidence type="ECO:0000313" key="1">
    <source>
        <dbReference type="EMBL" id="DAD95993.1"/>
    </source>
</evidence>